<name>A0A4D6Y4R8_9GAMM</name>
<dbReference type="RefSeq" id="WP_158341835.1">
    <property type="nucleotide sequence ID" value="NZ_CP033012.1"/>
</dbReference>
<sequence>MNEKYYRSIRISEVLKKEISYIFLKKINDPRIIKSMLTVLDIKLSKDLSNANIYIGFMTENNKDICNKTIKIVQNCAGYIRSLLSKKIQLRITPILNFKHDTSFSTGNYISNIINQIKNN</sequence>
<dbReference type="Gene3D" id="3.30.300.20">
    <property type="match status" value="1"/>
</dbReference>
<dbReference type="EMBL" id="CP033012">
    <property type="protein sequence ID" value="QCI19415.1"/>
    <property type="molecule type" value="Genomic_DNA"/>
</dbReference>
<comment type="similarity">
    <text evidence="2">Belongs to the RbfA family.</text>
</comment>
<dbReference type="AlphaFoldDB" id="A0A4D6Y4R8"/>
<dbReference type="GO" id="GO:0005829">
    <property type="term" value="C:cytosol"/>
    <property type="evidence" value="ECO:0007669"/>
    <property type="project" value="TreeGrafter"/>
</dbReference>
<gene>
    <name evidence="2 3" type="primary">rbfA</name>
    <name evidence="3" type="ORF">D9V65_01505</name>
</gene>
<protein>
    <recommendedName>
        <fullName evidence="2">Ribosome-binding factor A</fullName>
    </recommendedName>
</protein>
<reference evidence="3 4" key="1">
    <citation type="submission" date="2018-10" db="EMBL/GenBank/DDBJ databases">
        <title>Comparative functional genomics of the obligate endosymbiont Buchnera aphidicola.</title>
        <authorList>
            <person name="Chong R.A."/>
        </authorList>
    </citation>
    <scope>NUCLEOTIDE SEQUENCE [LARGE SCALE GENOMIC DNA]</scope>
    <source>
        <strain evidence="3 4">Aoe</strain>
    </source>
</reference>
<evidence type="ECO:0000313" key="3">
    <source>
        <dbReference type="EMBL" id="QCI19415.1"/>
    </source>
</evidence>
<dbReference type="InterPro" id="IPR000238">
    <property type="entry name" value="RbfA"/>
</dbReference>
<organism evidence="3 4">
    <name type="scientific">Buchnera aphidicola</name>
    <name type="common">Anoecia oenotherae</name>
    <dbReference type="NCBI Taxonomy" id="1241833"/>
    <lineage>
        <taxon>Bacteria</taxon>
        <taxon>Pseudomonadati</taxon>
        <taxon>Pseudomonadota</taxon>
        <taxon>Gammaproteobacteria</taxon>
        <taxon>Enterobacterales</taxon>
        <taxon>Erwiniaceae</taxon>
        <taxon>Buchnera</taxon>
    </lineage>
</organism>
<dbReference type="Proteomes" id="UP000298677">
    <property type="component" value="Chromosome"/>
</dbReference>
<dbReference type="InterPro" id="IPR015946">
    <property type="entry name" value="KH_dom-like_a/b"/>
</dbReference>
<keyword evidence="4" id="KW-1185">Reference proteome</keyword>
<dbReference type="SUPFAM" id="SSF89919">
    <property type="entry name" value="Ribosome-binding factor A, RbfA"/>
    <property type="match status" value="1"/>
</dbReference>
<dbReference type="OrthoDB" id="307788at2"/>
<comment type="function">
    <text evidence="2">One of several proteins that assist in the late maturation steps of the functional core of the 30S ribosomal subunit. Associates with free 30S ribosomal subunits (but not with 30S subunits that are part of 70S ribosomes or polysomes). Required for efficient processing of 16S rRNA. May interact with the 5'-terminal helix region of 16S rRNA.</text>
</comment>
<dbReference type="PANTHER" id="PTHR33515">
    <property type="entry name" value="RIBOSOME-BINDING FACTOR A, CHLOROPLASTIC-RELATED"/>
    <property type="match status" value="1"/>
</dbReference>
<dbReference type="InterPro" id="IPR020053">
    <property type="entry name" value="Ribosome-bd_factorA_CS"/>
</dbReference>
<dbReference type="Pfam" id="PF02033">
    <property type="entry name" value="RBFA"/>
    <property type="match status" value="1"/>
</dbReference>
<comment type="subunit">
    <text evidence="2">Monomer. Binds 30S ribosomal subunits, but not 50S ribosomal subunits or 70S ribosomes.</text>
</comment>
<comment type="subcellular location">
    <subcellularLocation>
        <location evidence="2">Cytoplasm</location>
    </subcellularLocation>
</comment>
<evidence type="ECO:0000313" key="4">
    <source>
        <dbReference type="Proteomes" id="UP000298677"/>
    </source>
</evidence>
<dbReference type="NCBIfam" id="TIGR00082">
    <property type="entry name" value="rbfA"/>
    <property type="match status" value="1"/>
</dbReference>
<dbReference type="GO" id="GO:0043024">
    <property type="term" value="F:ribosomal small subunit binding"/>
    <property type="evidence" value="ECO:0007669"/>
    <property type="project" value="TreeGrafter"/>
</dbReference>
<evidence type="ECO:0000256" key="1">
    <source>
        <dbReference type="ARBA" id="ARBA00022517"/>
    </source>
</evidence>
<dbReference type="PANTHER" id="PTHR33515:SF1">
    <property type="entry name" value="RIBOSOME-BINDING FACTOR A, CHLOROPLASTIC-RELATED"/>
    <property type="match status" value="1"/>
</dbReference>
<evidence type="ECO:0000256" key="2">
    <source>
        <dbReference type="HAMAP-Rule" id="MF_00003"/>
    </source>
</evidence>
<proteinExistence type="inferred from homology"/>
<dbReference type="PROSITE" id="PS01319">
    <property type="entry name" value="RBFA"/>
    <property type="match status" value="1"/>
</dbReference>
<accession>A0A4D6Y4R8</accession>
<dbReference type="InterPro" id="IPR023799">
    <property type="entry name" value="RbfA_dom_sf"/>
</dbReference>
<keyword evidence="1 2" id="KW-0690">Ribosome biogenesis</keyword>
<dbReference type="GO" id="GO:0030490">
    <property type="term" value="P:maturation of SSU-rRNA"/>
    <property type="evidence" value="ECO:0007669"/>
    <property type="project" value="UniProtKB-UniRule"/>
</dbReference>
<dbReference type="HAMAP" id="MF_00003">
    <property type="entry name" value="RbfA"/>
    <property type="match status" value="1"/>
</dbReference>
<keyword evidence="2" id="KW-0963">Cytoplasm</keyword>